<dbReference type="PANTHER" id="PTHR43806">
    <property type="entry name" value="PEPTIDASE S8"/>
    <property type="match status" value="1"/>
</dbReference>
<organism evidence="7 8">
    <name type="scientific">Mucilaginibacter gotjawali</name>
    <dbReference type="NCBI Taxonomy" id="1550579"/>
    <lineage>
        <taxon>Bacteria</taxon>
        <taxon>Pseudomonadati</taxon>
        <taxon>Bacteroidota</taxon>
        <taxon>Sphingobacteriia</taxon>
        <taxon>Sphingobacteriales</taxon>
        <taxon>Sphingobacteriaceae</taxon>
        <taxon>Mucilaginibacter</taxon>
    </lineage>
</organism>
<evidence type="ECO:0000313" key="7">
    <source>
        <dbReference type="EMBL" id="BAU54011.1"/>
    </source>
</evidence>
<feature type="active site" description="Charge relay system" evidence="5">
    <location>
        <position position="127"/>
    </location>
</feature>
<dbReference type="InterPro" id="IPR023827">
    <property type="entry name" value="Peptidase_S8_Asp-AS"/>
</dbReference>
<evidence type="ECO:0000256" key="4">
    <source>
        <dbReference type="ARBA" id="ARBA00022825"/>
    </source>
</evidence>
<dbReference type="OrthoDB" id="9798386at2"/>
<dbReference type="PROSITE" id="PS00136">
    <property type="entry name" value="SUBTILASE_ASP"/>
    <property type="match status" value="1"/>
</dbReference>
<evidence type="ECO:0000256" key="5">
    <source>
        <dbReference type="PROSITE-ProRule" id="PRU01240"/>
    </source>
</evidence>
<dbReference type="PRINTS" id="PR00723">
    <property type="entry name" value="SUBTILISIN"/>
</dbReference>
<dbReference type="InterPro" id="IPR050131">
    <property type="entry name" value="Peptidase_S8_subtilisin-like"/>
</dbReference>
<feature type="active site" description="Charge relay system" evidence="5">
    <location>
        <position position="333"/>
    </location>
</feature>
<keyword evidence="4 5" id="KW-0720">Serine protease</keyword>
<dbReference type="Proteomes" id="UP000218263">
    <property type="component" value="Chromosome"/>
</dbReference>
<dbReference type="GO" id="GO:0004252">
    <property type="term" value="F:serine-type endopeptidase activity"/>
    <property type="evidence" value="ECO:0007669"/>
    <property type="project" value="UniProtKB-UniRule"/>
</dbReference>
<dbReference type="PROSITE" id="PS51892">
    <property type="entry name" value="SUBTILASE"/>
    <property type="match status" value="1"/>
</dbReference>
<dbReference type="InterPro" id="IPR015500">
    <property type="entry name" value="Peptidase_S8_subtilisin-rel"/>
</dbReference>
<evidence type="ECO:0000256" key="2">
    <source>
        <dbReference type="ARBA" id="ARBA00022670"/>
    </source>
</evidence>
<dbReference type="KEGG" id="mgot:MgSA37_02182"/>
<dbReference type="InterPro" id="IPR036852">
    <property type="entry name" value="Peptidase_S8/S53_dom_sf"/>
</dbReference>
<proteinExistence type="inferred from homology"/>
<dbReference type="PANTHER" id="PTHR43806:SF11">
    <property type="entry name" value="CEREVISIN-RELATED"/>
    <property type="match status" value="1"/>
</dbReference>
<comment type="similarity">
    <text evidence="1 5">Belongs to the peptidase S8 family.</text>
</comment>
<keyword evidence="2 5" id="KW-0645">Protease</keyword>
<dbReference type="SUPFAM" id="SSF52743">
    <property type="entry name" value="Subtilisin-like"/>
    <property type="match status" value="1"/>
</dbReference>
<accession>A0A120MYW4</accession>
<name>A0A120MYW4_9SPHI</name>
<dbReference type="InterPro" id="IPR000209">
    <property type="entry name" value="Peptidase_S8/S53_dom"/>
</dbReference>
<evidence type="ECO:0000313" key="8">
    <source>
        <dbReference type="Proteomes" id="UP000218263"/>
    </source>
</evidence>
<reference evidence="7 8" key="1">
    <citation type="submission" date="2015-12" db="EMBL/GenBank/DDBJ databases">
        <title>Genome sequence of Mucilaginibacter gotjawali.</title>
        <authorList>
            <person name="Lee J.S."/>
            <person name="Lee K.C."/>
            <person name="Kim K.K."/>
            <person name="Lee B.W."/>
        </authorList>
    </citation>
    <scope>NUCLEOTIDE SEQUENCE [LARGE SCALE GENOMIC DNA]</scope>
    <source>
        <strain evidence="7 8">SA3-7</strain>
    </source>
</reference>
<dbReference type="RefSeq" id="WP_096351799.1">
    <property type="nucleotide sequence ID" value="NZ_AP017313.1"/>
</dbReference>
<dbReference type="GO" id="GO:0006508">
    <property type="term" value="P:proteolysis"/>
    <property type="evidence" value="ECO:0007669"/>
    <property type="project" value="UniProtKB-KW"/>
</dbReference>
<sequence length="388" mass="41802">MTQYIVTADLLNVRRETPQSLTDPNVVGTVNKGHAFDGTPVPANQLTNPDLGPFIKDNISGNVVSGAFVMAGDENGSLIPTSQSDIDTFNNNAKFPPTLINWNSRVVKLPAEIRNTLGSGIRVAVLDTGIERTHIDLAQNLVDSVDFTDAEAGDSDQVGHGTEMASLIAASAYFAGIKGITGVAPQAKIYSAKVMYDEGGPGDNDPKIFLSVENGLSHVLQKNVDIVNMSIGRPPAFPFPDVKKGITNMISQNTTTVFFAATKEISQINSASDLLDIFPANIENVIPVCTLTKELVNEYWDQLPIPLIIIPVFKPWACDIQVNQYYSQNSGSSISTALMAGITALILSHNSSVIRTKQGIIDELKKYTSNIDEAFSNIGNEIHLILKS</sequence>
<protein>
    <submittedName>
        <fullName evidence="7">Major intracellular serine protease</fullName>
        <ecNumber evidence="7">3.4.21.-</ecNumber>
    </submittedName>
</protein>
<keyword evidence="8" id="KW-1185">Reference proteome</keyword>
<evidence type="ECO:0000256" key="3">
    <source>
        <dbReference type="ARBA" id="ARBA00022801"/>
    </source>
</evidence>
<dbReference type="CDD" id="cd00306">
    <property type="entry name" value="Peptidases_S8_S53"/>
    <property type="match status" value="1"/>
</dbReference>
<feature type="active site" description="Charge relay system" evidence="5">
    <location>
        <position position="160"/>
    </location>
</feature>
<dbReference type="AlphaFoldDB" id="A0A120MYW4"/>
<dbReference type="EMBL" id="AP017313">
    <property type="protein sequence ID" value="BAU54011.1"/>
    <property type="molecule type" value="Genomic_DNA"/>
</dbReference>
<dbReference type="Pfam" id="PF00082">
    <property type="entry name" value="Peptidase_S8"/>
    <property type="match status" value="1"/>
</dbReference>
<dbReference type="Gene3D" id="3.40.50.200">
    <property type="entry name" value="Peptidase S8/S53 domain"/>
    <property type="match status" value="1"/>
</dbReference>
<dbReference type="EC" id="3.4.21.-" evidence="7"/>
<gene>
    <name evidence="7" type="primary">isp</name>
    <name evidence="7" type="ORF">MgSA37_02182</name>
</gene>
<evidence type="ECO:0000259" key="6">
    <source>
        <dbReference type="Pfam" id="PF00082"/>
    </source>
</evidence>
<keyword evidence="3 5" id="KW-0378">Hydrolase</keyword>
<feature type="domain" description="Peptidase S8/S53" evidence="6">
    <location>
        <begin position="118"/>
        <end position="288"/>
    </location>
</feature>
<evidence type="ECO:0000256" key="1">
    <source>
        <dbReference type="ARBA" id="ARBA00011073"/>
    </source>
</evidence>